<feature type="region of interest" description="Disordered" evidence="28">
    <location>
        <begin position="784"/>
        <end position="848"/>
    </location>
</feature>
<evidence type="ECO:0000256" key="26">
    <source>
        <dbReference type="ARBA" id="ARBA00049902"/>
    </source>
</evidence>
<evidence type="ECO:0000256" key="25">
    <source>
        <dbReference type="ARBA" id="ARBA00044770"/>
    </source>
</evidence>
<evidence type="ECO:0000256" key="18">
    <source>
        <dbReference type="ARBA" id="ARBA00022984"/>
    </source>
</evidence>
<protein>
    <recommendedName>
        <fullName evidence="7">Penicillin-binding protein 1A</fullName>
        <ecNumber evidence="25">2.4.99.28</ecNumber>
        <ecNumber evidence="6">3.4.16.4</ecNumber>
    </recommendedName>
</protein>
<comment type="pathway">
    <text evidence="3">Cell wall biogenesis; peptidoglycan biosynthesis.</text>
</comment>
<evidence type="ECO:0000256" key="23">
    <source>
        <dbReference type="ARBA" id="ARBA00023316"/>
    </source>
</evidence>
<reference evidence="33" key="1">
    <citation type="submission" date="2023-03" db="EMBL/GenBank/DDBJ databases">
        <authorList>
            <person name="Pearce D."/>
        </authorList>
    </citation>
    <scope>NUCLEOTIDE SEQUENCE</scope>
    <source>
        <strain evidence="33">Mc</strain>
    </source>
</reference>
<evidence type="ECO:0000256" key="2">
    <source>
        <dbReference type="ARBA" id="ARBA00004249"/>
    </source>
</evidence>
<evidence type="ECO:0000259" key="30">
    <source>
        <dbReference type="Pfam" id="PF00905"/>
    </source>
</evidence>
<dbReference type="InterPro" id="IPR012338">
    <property type="entry name" value="Beta-lactam/transpept-like"/>
</dbReference>
<dbReference type="FunFam" id="3.40.710.10:FF:000042">
    <property type="entry name" value="Penicillin-binding protein 1A"/>
    <property type="match status" value="1"/>
</dbReference>
<dbReference type="NCBIfam" id="TIGR02074">
    <property type="entry name" value="PBP_1a_fam"/>
    <property type="match status" value="1"/>
</dbReference>
<dbReference type="PANTHER" id="PTHR32282">
    <property type="entry name" value="BINDING PROTEIN TRANSPEPTIDASE, PUTATIVE-RELATED"/>
    <property type="match status" value="1"/>
</dbReference>
<organism evidence="33 34">
    <name type="scientific">Methylococcus capsulatus</name>
    <dbReference type="NCBI Taxonomy" id="414"/>
    <lineage>
        <taxon>Bacteria</taxon>
        <taxon>Pseudomonadati</taxon>
        <taxon>Pseudomonadota</taxon>
        <taxon>Gammaproteobacteria</taxon>
        <taxon>Methylococcales</taxon>
        <taxon>Methylococcaceae</taxon>
        <taxon>Methylococcus</taxon>
    </lineage>
</organism>
<dbReference type="GO" id="GO:0006508">
    <property type="term" value="P:proteolysis"/>
    <property type="evidence" value="ECO:0007669"/>
    <property type="project" value="UniProtKB-KW"/>
</dbReference>
<accession>A0AA35UGY5</accession>
<evidence type="ECO:0000313" key="34">
    <source>
        <dbReference type="Proteomes" id="UP001158598"/>
    </source>
</evidence>
<dbReference type="InterPro" id="IPR001460">
    <property type="entry name" value="PCN-bd_Tpept"/>
</dbReference>
<evidence type="ECO:0000259" key="31">
    <source>
        <dbReference type="Pfam" id="PF00912"/>
    </source>
</evidence>
<evidence type="ECO:0000256" key="1">
    <source>
        <dbReference type="ARBA" id="ARBA00002624"/>
    </source>
</evidence>
<dbReference type="Pfam" id="PF17092">
    <property type="entry name" value="PCB_OB"/>
    <property type="match status" value="1"/>
</dbReference>
<keyword evidence="18" id="KW-0573">Peptidoglycan synthesis</keyword>
<dbReference type="GO" id="GO:0005886">
    <property type="term" value="C:plasma membrane"/>
    <property type="evidence" value="ECO:0007669"/>
    <property type="project" value="UniProtKB-SubCell"/>
</dbReference>
<comment type="pathway">
    <text evidence="27">Glycan biosynthesis.</text>
</comment>
<dbReference type="GO" id="GO:0046677">
    <property type="term" value="P:response to antibiotic"/>
    <property type="evidence" value="ECO:0007669"/>
    <property type="project" value="UniProtKB-KW"/>
</dbReference>
<keyword evidence="15 33" id="KW-0378">Hydrolase</keyword>
<dbReference type="InterPro" id="IPR036950">
    <property type="entry name" value="PBP_transglycosylase"/>
</dbReference>
<evidence type="ECO:0000256" key="11">
    <source>
        <dbReference type="ARBA" id="ARBA00022670"/>
    </source>
</evidence>
<sequence length="848" mass="93443">MNSRRAAADLTAIAETNVVAIFSRKTRRPRYWLMTLEVLLVAILVIALGLFGLYRHLEPQLPDIAILKEVRYQIPMSVYSRDGKLIAQFGEKKRSPVAIGSVPQDLIHAFIAAEDDRFYDHVGVDYQGILRAVLTFARTGEKRQGGSTITMQVARNFFLSSEKTFLRKIKEIMLAIRIDSELSKDQILELYLNKIYFGQHAYGIEAAAQVYYGKHVGELTLGEMAMIAGLPKAPSAFNPVANPERAQTRRNYVLRRMRKLRFITDEVYQRALNEPITARIHTRLIELDAPYVAEMVRAEMYQQYGDDAYESGYAVYTTIDSHAQRTAESALQSGLRAYDERHGYRKAKVHIDLKQLKAKSAWNQILEDQGPGGDTVPALVLTATDTTAGLYTVNHGEPELSYDAVRWARPFISVDAHGVPPRSVKEVLKPGDVIRIRKNADGRWVLTQIPKVQGALVELDADSGAIIAVAGGFDYRLSKFNRASQGQRQPGSGFKPVVYSAALDSGFTPASVVNDSPVSFPDPASPGGIWRPHNYSMKYAGPTPLREALAKSRNMVSIRLLRAVGLPKVIELAEKFGFTPDELPRSYTLALGSGTASPLRMAQVYAVFANGGYRVDPYLISRIETQNGRLLYQATPAIACLDCADGKSTANRAKRVISEEVHYMMHSMLQDVVRRGTATKALELGRSDLAGKTGTTNQYRDAWFNGYVPGLVTVAWVGFDSYQTLGDKETGGQTALPIWMEFMKEMLRDVPERKFPQPAGIMTARIDPATGNRLPASVPGGIVELVPRPTPQPGFDAAAEEPEVAAPASQSDASGARAPESIPPEEEEIGEAPPAQPAETPKPTESLF</sequence>
<gene>
    <name evidence="33" type="primary">mrcA</name>
    <name evidence="33" type="ORF">MCNOR_1059</name>
</gene>
<evidence type="ECO:0000256" key="14">
    <source>
        <dbReference type="ARBA" id="ARBA00022692"/>
    </source>
</evidence>
<evidence type="ECO:0000256" key="10">
    <source>
        <dbReference type="ARBA" id="ARBA00022645"/>
    </source>
</evidence>
<keyword evidence="8" id="KW-1003">Cell membrane</keyword>
<comment type="similarity">
    <text evidence="5">In the N-terminal section; belongs to the glycosyltransferase 51 family.</text>
</comment>
<evidence type="ECO:0000256" key="5">
    <source>
        <dbReference type="ARBA" id="ARBA00007739"/>
    </source>
</evidence>
<dbReference type="InterPro" id="IPR031376">
    <property type="entry name" value="PCB_OB"/>
</dbReference>
<dbReference type="InterPro" id="IPR023346">
    <property type="entry name" value="Lysozyme-like_dom_sf"/>
</dbReference>
<dbReference type="EMBL" id="OX458332">
    <property type="protein sequence ID" value="CAI8773128.1"/>
    <property type="molecule type" value="Genomic_DNA"/>
</dbReference>
<dbReference type="InterPro" id="IPR001264">
    <property type="entry name" value="Glyco_trans_51"/>
</dbReference>
<feature type="domain" description="Penicillin-binding protein OB-like" evidence="32">
    <location>
        <begin position="344"/>
        <end position="452"/>
    </location>
</feature>
<proteinExistence type="inferred from homology"/>
<keyword evidence="11" id="KW-0645">Protease</keyword>
<feature type="domain" description="Glycosyl transferase family 51" evidence="31">
    <location>
        <begin position="82"/>
        <end position="257"/>
    </location>
</feature>
<evidence type="ECO:0000256" key="15">
    <source>
        <dbReference type="ARBA" id="ARBA00022801"/>
    </source>
</evidence>
<keyword evidence="23" id="KW-0961">Cell wall biogenesis/degradation</keyword>
<evidence type="ECO:0000256" key="8">
    <source>
        <dbReference type="ARBA" id="ARBA00022475"/>
    </source>
</evidence>
<evidence type="ECO:0000256" key="27">
    <source>
        <dbReference type="ARBA" id="ARBA00060592"/>
    </source>
</evidence>
<keyword evidence="14 29" id="KW-0812">Transmembrane</keyword>
<keyword evidence="16" id="KW-0133">Cell shape</keyword>
<evidence type="ECO:0000256" key="20">
    <source>
        <dbReference type="ARBA" id="ARBA00023136"/>
    </source>
</evidence>
<evidence type="ECO:0000256" key="21">
    <source>
        <dbReference type="ARBA" id="ARBA00023251"/>
    </source>
</evidence>
<evidence type="ECO:0000256" key="28">
    <source>
        <dbReference type="SAM" id="MobiDB-lite"/>
    </source>
</evidence>
<keyword evidence="12 33" id="KW-0328">Glycosyltransferase</keyword>
<dbReference type="Pfam" id="PF00912">
    <property type="entry name" value="Transgly"/>
    <property type="match status" value="1"/>
</dbReference>
<dbReference type="GO" id="GO:0009002">
    <property type="term" value="F:serine-type D-Ala-D-Ala carboxypeptidase activity"/>
    <property type="evidence" value="ECO:0007669"/>
    <property type="project" value="UniProtKB-EC"/>
</dbReference>
<keyword evidence="13 33" id="KW-0808">Transferase</keyword>
<dbReference type="SUPFAM" id="SSF56601">
    <property type="entry name" value="beta-lactamase/transpeptidase-like"/>
    <property type="match status" value="1"/>
</dbReference>
<evidence type="ECO:0000256" key="7">
    <source>
        <dbReference type="ARBA" id="ARBA00018638"/>
    </source>
</evidence>
<evidence type="ECO:0000256" key="29">
    <source>
        <dbReference type="SAM" id="Phobius"/>
    </source>
</evidence>
<dbReference type="GO" id="GO:0008360">
    <property type="term" value="P:regulation of cell shape"/>
    <property type="evidence" value="ECO:0007669"/>
    <property type="project" value="UniProtKB-KW"/>
</dbReference>
<dbReference type="Gene3D" id="3.40.710.10">
    <property type="entry name" value="DD-peptidase/beta-lactamase superfamily"/>
    <property type="match status" value="2"/>
</dbReference>
<keyword evidence="9" id="KW-0997">Cell inner membrane</keyword>
<evidence type="ECO:0000256" key="4">
    <source>
        <dbReference type="ARBA" id="ARBA00007090"/>
    </source>
</evidence>
<evidence type="ECO:0000259" key="32">
    <source>
        <dbReference type="Pfam" id="PF17092"/>
    </source>
</evidence>
<comment type="similarity">
    <text evidence="4">In the C-terminal section; belongs to the transpeptidase family.</text>
</comment>
<evidence type="ECO:0000256" key="3">
    <source>
        <dbReference type="ARBA" id="ARBA00004752"/>
    </source>
</evidence>
<dbReference type="FunFam" id="1.10.3810.10:FF:000003">
    <property type="entry name" value="Penicillin-binding protein 1a"/>
    <property type="match status" value="1"/>
</dbReference>
<feature type="transmembrane region" description="Helical" evidence="29">
    <location>
        <begin position="31"/>
        <end position="54"/>
    </location>
</feature>
<evidence type="ECO:0000256" key="12">
    <source>
        <dbReference type="ARBA" id="ARBA00022676"/>
    </source>
</evidence>
<keyword evidence="22" id="KW-0511">Multifunctional enzyme</keyword>
<dbReference type="FunFam" id="3.40.710.10:FF:000041">
    <property type="entry name" value="Penicillin-binding protein 1A"/>
    <property type="match status" value="1"/>
</dbReference>
<comment type="catalytic activity">
    <reaction evidence="26">
        <text>[GlcNAc-(1-&gt;4)-Mur2Ac(oyl-L-Ala-gamma-D-Glu-L-Lys-D-Ala-D-Ala)](n)-di-trans,octa-cis-undecaprenyl diphosphate + beta-D-GlcNAc-(1-&gt;4)-Mur2Ac(oyl-L-Ala-gamma-D-Glu-L-Lys-D-Ala-D-Ala)-di-trans,octa-cis-undecaprenyl diphosphate = [GlcNAc-(1-&gt;4)-Mur2Ac(oyl-L-Ala-gamma-D-Glu-L-Lys-D-Ala-D-Ala)](n+1)-di-trans,octa-cis-undecaprenyl diphosphate + di-trans,octa-cis-undecaprenyl diphosphate + H(+)</text>
        <dbReference type="Rhea" id="RHEA:23708"/>
        <dbReference type="Rhea" id="RHEA-COMP:9602"/>
        <dbReference type="Rhea" id="RHEA-COMP:9603"/>
        <dbReference type="ChEBI" id="CHEBI:15378"/>
        <dbReference type="ChEBI" id="CHEBI:58405"/>
        <dbReference type="ChEBI" id="CHEBI:60033"/>
        <dbReference type="ChEBI" id="CHEBI:78435"/>
        <dbReference type="EC" id="2.4.99.28"/>
    </reaction>
</comment>
<evidence type="ECO:0000256" key="16">
    <source>
        <dbReference type="ARBA" id="ARBA00022960"/>
    </source>
</evidence>
<evidence type="ECO:0000256" key="22">
    <source>
        <dbReference type="ARBA" id="ARBA00023268"/>
    </source>
</evidence>
<dbReference type="InterPro" id="IPR050396">
    <property type="entry name" value="Glycosyltr_51/Transpeptidase"/>
</dbReference>
<dbReference type="Gene3D" id="1.10.3810.10">
    <property type="entry name" value="Biosynthetic peptidoglycan transglycosylase-like"/>
    <property type="match status" value="1"/>
</dbReference>
<dbReference type="GO" id="GO:0071555">
    <property type="term" value="P:cell wall organization"/>
    <property type="evidence" value="ECO:0007669"/>
    <property type="project" value="UniProtKB-KW"/>
</dbReference>
<feature type="domain" description="Penicillin-binding protein transpeptidase" evidence="30">
    <location>
        <begin position="454"/>
        <end position="709"/>
    </location>
</feature>
<keyword evidence="21" id="KW-0046">Antibiotic resistance</keyword>
<dbReference type="GO" id="GO:0030288">
    <property type="term" value="C:outer membrane-bounded periplasmic space"/>
    <property type="evidence" value="ECO:0007669"/>
    <property type="project" value="TreeGrafter"/>
</dbReference>
<evidence type="ECO:0000256" key="6">
    <source>
        <dbReference type="ARBA" id="ARBA00012448"/>
    </source>
</evidence>
<evidence type="ECO:0000313" key="33">
    <source>
        <dbReference type="EMBL" id="CAI8773128.1"/>
    </source>
</evidence>
<comment type="catalytic activity">
    <reaction evidence="24">
        <text>Preferential cleavage: (Ac)2-L-Lys-D-Ala-|-D-Ala. Also transpeptidation of peptidyl-alanyl moieties that are N-acyl substituents of D-alanine.</text>
        <dbReference type="EC" id="3.4.16.4"/>
    </reaction>
</comment>
<dbReference type="AlphaFoldDB" id="A0AA35UGY5"/>
<evidence type="ECO:0000256" key="13">
    <source>
        <dbReference type="ARBA" id="ARBA00022679"/>
    </source>
</evidence>
<dbReference type="Pfam" id="PF00905">
    <property type="entry name" value="Transpeptidase"/>
    <property type="match status" value="1"/>
</dbReference>
<name>A0AA35UGY5_METCP</name>
<keyword evidence="10 33" id="KW-0121">Carboxypeptidase</keyword>
<dbReference type="SUPFAM" id="SSF53955">
    <property type="entry name" value="Lysozyme-like"/>
    <property type="match status" value="1"/>
</dbReference>
<comment type="subcellular location">
    <subcellularLocation>
        <location evidence="2">Cell inner membrane</location>
        <topology evidence="2">Single-pass type II membrane protein</topology>
    </subcellularLocation>
</comment>
<dbReference type="Proteomes" id="UP001158598">
    <property type="component" value="Chromosome"/>
</dbReference>
<dbReference type="PANTHER" id="PTHR32282:SF27">
    <property type="entry name" value="PENICILLIN-BINDING PROTEIN 1A"/>
    <property type="match status" value="1"/>
</dbReference>
<keyword evidence="20 29" id="KW-0472">Membrane</keyword>
<comment type="function">
    <text evidence="1">Cell wall formation. Synthesis of cross-linked peptidoglycan from the lipid intermediates. The enzyme has a penicillin-insensitive transglycosylase N-terminal domain (formation of linear glycan strands) and a penicillin-sensitive transpeptidase C-terminal domain (cross-linking of the peptide subunits).</text>
</comment>
<evidence type="ECO:0000256" key="17">
    <source>
        <dbReference type="ARBA" id="ARBA00022968"/>
    </source>
</evidence>
<evidence type="ECO:0000256" key="24">
    <source>
        <dbReference type="ARBA" id="ARBA00034000"/>
    </source>
</evidence>
<dbReference type="GO" id="GO:0008658">
    <property type="term" value="F:penicillin binding"/>
    <property type="evidence" value="ECO:0007669"/>
    <property type="project" value="InterPro"/>
</dbReference>
<dbReference type="EC" id="2.4.99.28" evidence="25"/>
<keyword evidence="19 29" id="KW-1133">Transmembrane helix</keyword>
<dbReference type="GO" id="GO:0009252">
    <property type="term" value="P:peptidoglycan biosynthetic process"/>
    <property type="evidence" value="ECO:0007669"/>
    <property type="project" value="UniProtKB-KW"/>
</dbReference>
<evidence type="ECO:0000256" key="19">
    <source>
        <dbReference type="ARBA" id="ARBA00022989"/>
    </source>
</evidence>
<dbReference type="GO" id="GO:0008955">
    <property type="term" value="F:peptidoglycan glycosyltransferase activity"/>
    <property type="evidence" value="ECO:0007669"/>
    <property type="project" value="UniProtKB-EC"/>
</dbReference>
<evidence type="ECO:0000256" key="9">
    <source>
        <dbReference type="ARBA" id="ARBA00022519"/>
    </source>
</evidence>
<dbReference type="EC" id="3.4.16.4" evidence="6"/>
<keyword evidence="17" id="KW-0735">Signal-anchor</keyword>